<reference evidence="3" key="1">
    <citation type="submission" date="2016-03" db="EMBL/GenBank/DDBJ databases">
        <title>Updated assembly of Pseudogymnoascus destructans, the fungus causing white-nose syndrome of bats.</title>
        <authorList>
            <person name="Palmer J.M."/>
            <person name="Drees K.P."/>
            <person name="Foster J.T."/>
            <person name="Lindner D.L."/>
        </authorList>
    </citation>
    <scope>NUCLEOTIDE SEQUENCE [LARGE SCALE GENOMIC DNA]</scope>
    <source>
        <strain evidence="3">20631-21</strain>
    </source>
</reference>
<evidence type="ECO:0000256" key="1">
    <source>
        <dbReference type="RuleBase" id="RU363045"/>
    </source>
</evidence>
<dbReference type="Proteomes" id="UP000077154">
    <property type="component" value="Unassembled WGS sequence"/>
</dbReference>
<dbReference type="PANTHER" id="PTHR43657">
    <property type="entry name" value="TRYPTOPHAN RNA-BINDING ATTENUATOR PROTEIN-LIKE PROTEIN"/>
    <property type="match status" value="1"/>
</dbReference>
<gene>
    <name evidence="3" type="ORF">VC83_00064</name>
</gene>
<sequence length="365" mass="38700">MSGYYPPPPGSQPAQQHFAPPPATPTPPAPAQGQYYPPPRPAAAPSNPQSYPPPPAPGQQAQKQYAPPPNFSHRTSYQKPASPPAPAPLPQYAPPPGVAADQYPDEKQEYEEEQQQQQQGVNMHAGAPAAGHFMGAVATQDDVGTFNGGSYRISHRDTNSIITLQLAFGCPLSVKPGCMIAMSPTVTLKGNMKFSMTKIMAGHISHSTFTGPGELLLAPQALGDITSIRLTGNEQWSVGKDALLASTQGVVKDFKRQGLGKAMFSGEGLFVFKISGTGIMWITSFGAIIRKDLQEGERYVVDNGHLIAWNTKYVLERIASGGIISGIASGEGLVCKFTGPGTIFLQTRNPAGFAQWMAAQSAAGM</sequence>
<feature type="compositionally biased region" description="Pro residues" evidence="2">
    <location>
        <begin position="1"/>
        <end position="11"/>
    </location>
</feature>
<dbReference type="GeneID" id="36283163"/>
<evidence type="ECO:0000313" key="3">
    <source>
        <dbReference type="EMBL" id="OAF62967.1"/>
    </source>
</evidence>
<proteinExistence type="inferred from homology"/>
<organism evidence="3">
    <name type="scientific">Pseudogymnoascus destructans</name>
    <dbReference type="NCBI Taxonomy" id="655981"/>
    <lineage>
        <taxon>Eukaryota</taxon>
        <taxon>Fungi</taxon>
        <taxon>Dikarya</taxon>
        <taxon>Ascomycota</taxon>
        <taxon>Pezizomycotina</taxon>
        <taxon>Leotiomycetes</taxon>
        <taxon>Thelebolales</taxon>
        <taxon>Thelebolaceae</taxon>
        <taxon>Pseudogymnoascus</taxon>
    </lineage>
</organism>
<dbReference type="eggNOG" id="ENOG502R2TQ">
    <property type="taxonomic scope" value="Eukaryota"/>
</dbReference>
<dbReference type="EMBL" id="KV441386">
    <property type="protein sequence ID" value="OAF62967.1"/>
    <property type="molecule type" value="Genomic_DNA"/>
</dbReference>
<dbReference type="AlphaFoldDB" id="A0A177ALM9"/>
<name>A0A177ALM9_9PEZI</name>
<protein>
    <recommendedName>
        <fullName evidence="1">Altered inheritance of mitochondria protein 24, mitochondrial</fullName>
    </recommendedName>
</protein>
<dbReference type="NCBIfam" id="TIGR00266">
    <property type="entry name" value="TIGR00266 family protein"/>
    <property type="match status" value="1"/>
</dbReference>
<dbReference type="Pfam" id="PF01987">
    <property type="entry name" value="AIM24"/>
    <property type="match status" value="1"/>
</dbReference>
<dbReference type="OrthoDB" id="1705416at2759"/>
<feature type="region of interest" description="Disordered" evidence="2">
    <location>
        <begin position="1"/>
        <end position="122"/>
    </location>
</feature>
<dbReference type="InterPro" id="IPR036983">
    <property type="entry name" value="AIM24_sf"/>
</dbReference>
<dbReference type="PANTHER" id="PTHR43657:SF1">
    <property type="entry name" value="ALTERED INHERITANCE OF MITOCHONDRIA PROTEIN 24, MITOCHONDRIAL"/>
    <property type="match status" value="1"/>
</dbReference>
<keyword evidence="1" id="KW-0496">Mitochondrion</keyword>
<dbReference type="VEuPathDB" id="FungiDB:GMDG_02811"/>
<dbReference type="RefSeq" id="XP_024328237.1">
    <property type="nucleotide sequence ID" value="XM_024463761.1"/>
</dbReference>
<dbReference type="InterPro" id="IPR016031">
    <property type="entry name" value="Trp_RNA-bd_attenuator-like_dom"/>
</dbReference>
<comment type="subcellular location">
    <subcellularLocation>
        <location evidence="1">Mitochondrion</location>
    </subcellularLocation>
</comment>
<evidence type="ECO:0000256" key="2">
    <source>
        <dbReference type="SAM" id="MobiDB-lite"/>
    </source>
</evidence>
<feature type="compositionally biased region" description="Pro residues" evidence="2">
    <location>
        <begin position="81"/>
        <end position="97"/>
    </location>
</feature>
<dbReference type="GO" id="GO:0005739">
    <property type="term" value="C:mitochondrion"/>
    <property type="evidence" value="ECO:0007669"/>
    <property type="project" value="UniProtKB-SubCell"/>
</dbReference>
<dbReference type="Gene3D" id="3.60.160.10">
    <property type="entry name" value="Mitochondrial biogenesis AIM24"/>
    <property type="match status" value="1"/>
</dbReference>
<comment type="similarity">
    <text evidence="1">Belongs to the AIM24 family.</text>
</comment>
<feature type="compositionally biased region" description="Pro residues" evidence="2">
    <location>
        <begin position="19"/>
        <end position="42"/>
    </location>
</feature>
<accession>A0A177ALM9</accession>
<dbReference type="SUPFAM" id="SSF51219">
    <property type="entry name" value="TRAP-like"/>
    <property type="match status" value="1"/>
</dbReference>
<dbReference type="InterPro" id="IPR002838">
    <property type="entry name" value="AIM24"/>
</dbReference>